<accession>A0A139WP19</accession>
<proteinExistence type="predicted"/>
<feature type="region of interest" description="Disordered" evidence="1">
    <location>
        <begin position="1"/>
        <end position="78"/>
    </location>
</feature>
<name>A0A139WP19_TRICA</name>
<dbReference type="AlphaFoldDB" id="A0A139WP19"/>
<feature type="compositionally biased region" description="Basic and acidic residues" evidence="1">
    <location>
        <begin position="63"/>
        <end position="78"/>
    </location>
</feature>
<dbReference type="Proteomes" id="UP000007266">
    <property type="component" value="Linkage group 1"/>
</dbReference>
<feature type="compositionally biased region" description="Pro residues" evidence="1">
    <location>
        <begin position="11"/>
        <end position="28"/>
    </location>
</feature>
<protein>
    <submittedName>
        <fullName evidence="2">Uncharacterized protein</fullName>
    </submittedName>
</protein>
<evidence type="ECO:0000313" key="3">
    <source>
        <dbReference type="Proteomes" id="UP000007266"/>
    </source>
</evidence>
<keyword evidence="3" id="KW-1185">Reference proteome</keyword>
<sequence>MYAYAGGGPPHYAPPPTYLQPHPPPPHHPQVAPVPMGQEPTPVAHYSKRRRSDEDDPSGNKYTRMEDDTIQDKERFAR</sequence>
<dbReference type="STRING" id="7070.A0A139WP19"/>
<reference evidence="2 3" key="1">
    <citation type="journal article" date="2008" name="Nature">
        <title>The genome of the model beetle and pest Tribolium castaneum.</title>
        <authorList>
            <consortium name="Tribolium Genome Sequencing Consortium"/>
            <person name="Richards S."/>
            <person name="Gibbs R.A."/>
            <person name="Weinstock G.M."/>
            <person name="Brown S.J."/>
            <person name="Denell R."/>
            <person name="Beeman R.W."/>
            <person name="Gibbs R."/>
            <person name="Beeman R.W."/>
            <person name="Brown S.J."/>
            <person name="Bucher G."/>
            <person name="Friedrich M."/>
            <person name="Grimmelikhuijzen C.J."/>
            <person name="Klingler M."/>
            <person name="Lorenzen M."/>
            <person name="Richards S."/>
            <person name="Roth S."/>
            <person name="Schroder R."/>
            <person name="Tautz D."/>
            <person name="Zdobnov E.M."/>
            <person name="Muzny D."/>
            <person name="Gibbs R.A."/>
            <person name="Weinstock G.M."/>
            <person name="Attaway T."/>
            <person name="Bell S."/>
            <person name="Buhay C.J."/>
            <person name="Chandrabose M.N."/>
            <person name="Chavez D."/>
            <person name="Clerk-Blankenburg K.P."/>
            <person name="Cree A."/>
            <person name="Dao M."/>
            <person name="Davis C."/>
            <person name="Chacko J."/>
            <person name="Dinh H."/>
            <person name="Dugan-Rocha S."/>
            <person name="Fowler G."/>
            <person name="Garner T.T."/>
            <person name="Garnes J."/>
            <person name="Gnirke A."/>
            <person name="Hawes A."/>
            <person name="Hernandez J."/>
            <person name="Hines S."/>
            <person name="Holder M."/>
            <person name="Hume J."/>
            <person name="Jhangiani S.N."/>
            <person name="Joshi V."/>
            <person name="Khan Z.M."/>
            <person name="Jackson L."/>
            <person name="Kovar C."/>
            <person name="Kowis A."/>
            <person name="Lee S."/>
            <person name="Lewis L.R."/>
            <person name="Margolis J."/>
            <person name="Morgan M."/>
            <person name="Nazareth L.V."/>
            <person name="Nguyen N."/>
            <person name="Okwuonu G."/>
            <person name="Parker D."/>
            <person name="Richards S."/>
            <person name="Ruiz S.J."/>
            <person name="Santibanez J."/>
            <person name="Savard J."/>
            <person name="Scherer S.E."/>
            <person name="Schneider B."/>
            <person name="Sodergren E."/>
            <person name="Tautz D."/>
            <person name="Vattahil S."/>
            <person name="Villasana D."/>
            <person name="White C.S."/>
            <person name="Wright R."/>
            <person name="Park Y."/>
            <person name="Beeman R.W."/>
            <person name="Lord J."/>
            <person name="Oppert B."/>
            <person name="Lorenzen M."/>
            <person name="Brown S."/>
            <person name="Wang L."/>
            <person name="Savard J."/>
            <person name="Tautz D."/>
            <person name="Richards S."/>
            <person name="Weinstock G."/>
            <person name="Gibbs R.A."/>
            <person name="Liu Y."/>
            <person name="Worley K."/>
            <person name="Weinstock G."/>
            <person name="Elsik C.G."/>
            <person name="Reese J.T."/>
            <person name="Elhaik E."/>
            <person name="Landan G."/>
            <person name="Graur D."/>
            <person name="Arensburger P."/>
            <person name="Atkinson P."/>
            <person name="Beeman R.W."/>
            <person name="Beidler J."/>
            <person name="Brown S.J."/>
            <person name="Demuth J.P."/>
            <person name="Drury D.W."/>
            <person name="Du Y.Z."/>
            <person name="Fujiwara H."/>
            <person name="Lorenzen M."/>
            <person name="Maselli V."/>
            <person name="Osanai M."/>
            <person name="Park Y."/>
            <person name="Robertson H.M."/>
            <person name="Tu Z."/>
            <person name="Wang J.J."/>
            <person name="Wang S."/>
            <person name="Richards S."/>
            <person name="Song H."/>
            <person name="Zhang L."/>
            <person name="Sodergren E."/>
            <person name="Werner D."/>
            <person name="Stanke M."/>
            <person name="Morgenstern B."/>
            <person name="Solovyev V."/>
            <person name="Kosarev P."/>
            <person name="Brown G."/>
            <person name="Chen H.C."/>
            <person name="Ermolaeva O."/>
            <person name="Hlavina W."/>
            <person name="Kapustin Y."/>
            <person name="Kiryutin B."/>
            <person name="Kitts P."/>
            <person name="Maglott D."/>
            <person name="Pruitt K."/>
            <person name="Sapojnikov V."/>
            <person name="Souvorov A."/>
            <person name="Mackey A.J."/>
            <person name="Waterhouse R.M."/>
            <person name="Wyder S."/>
            <person name="Zdobnov E.M."/>
            <person name="Zdobnov E.M."/>
            <person name="Wyder S."/>
            <person name="Kriventseva E.V."/>
            <person name="Kadowaki T."/>
            <person name="Bork P."/>
            <person name="Aranda M."/>
            <person name="Bao R."/>
            <person name="Beermann A."/>
            <person name="Berns N."/>
            <person name="Bolognesi R."/>
            <person name="Bonneton F."/>
            <person name="Bopp D."/>
            <person name="Brown S.J."/>
            <person name="Bucher G."/>
            <person name="Butts T."/>
            <person name="Chaumot A."/>
            <person name="Denell R.E."/>
            <person name="Ferrier D.E."/>
            <person name="Friedrich M."/>
            <person name="Gordon C.M."/>
            <person name="Jindra M."/>
            <person name="Klingler M."/>
            <person name="Lan Q."/>
            <person name="Lattorff H.M."/>
            <person name="Laudet V."/>
            <person name="von Levetsow C."/>
            <person name="Liu Z."/>
            <person name="Lutz R."/>
            <person name="Lynch J.A."/>
            <person name="da Fonseca R.N."/>
            <person name="Posnien N."/>
            <person name="Reuter R."/>
            <person name="Roth S."/>
            <person name="Savard J."/>
            <person name="Schinko J.B."/>
            <person name="Schmitt C."/>
            <person name="Schoppmeier M."/>
            <person name="Schroder R."/>
            <person name="Shippy T.D."/>
            <person name="Simonnet F."/>
            <person name="Marques-Souza H."/>
            <person name="Tautz D."/>
            <person name="Tomoyasu Y."/>
            <person name="Trauner J."/>
            <person name="Van der Zee M."/>
            <person name="Vervoort M."/>
            <person name="Wittkopp N."/>
            <person name="Wimmer E.A."/>
            <person name="Yang X."/>
            <person name="Jones A.K."/>
            <person name="Sattelle D.B."/>
            <person name="Ebert P.R."/>
            <person name="Nelson D."/>
            <person name="Scott J.G."/>
            <person name="Beeman R.W."/>
            <person name="Muthukrishnan S."/>
            <person name="Kramer K.J."/>
            <person name="Arakane Y."/>
            <person name="Beeman R.W."/>
            <person name="Zhu Q."/>
            <person name="Hogenkamp D."/>
            <person name="Dixit R."/>
            <person name="Oppert B."/>
            <person name="Jiang H."/>
            <person name="Zou Z."/>
            <person name="Marshall J."/>
            <person name="Elpidina E."/>
            <person name="Vinokurov K."/>
            <person name="Oppert C."/>
            <person name="Zou Z."/>
            <person name="Evans J."/>
            <person name="Lu Z."/>
            <person name="Zhao P."/>
            <person name="Sumathipala N."/>
            <person name="Altincicek B."/>
            <person name="Vilcinskas A."/>
            <person name="Williams M."/>
            <person name="Hultmark D."/>
            <person name="Hetru C."/>
            <person name="Jiang H."/>
            <person name="Grimmelikhuijzen C.J."/>
            <person name="Hauser F."/>
            <person name="Cazzamali G."/>
            <person name="Williamson M."/>
            <person name="Park Y."/>
            <person name="Li B."/>
            <person name="Tanaka Y."/>
            <person name="Predel R."/>
            <person name="Neupert S."/>
            <person name="Schachtner J."/>
            <person name="Verleyen P."/>
            <person name="Raible F."/>
            <person name="Bork P."/>
            <person name="Friedrich M."/>
            <person name="Walden K.K."/>
            <person name="Robertson H.M."/>
            <person name="Angeli S."/>
            <person name="Foret S."/>
            <person name="Bucher G."/>
            <person name="Schuetz S."/>
            <person name="Maleszka R."/>
            <person name="Wimmer E.A."/>
            <person name="Beeman R.W."/>
            <person name="Lorenzen M."/>
            <person name="Tomoyasu Y."/>
            <person name="Miller S.C."/>
            <person name="Grossmann D."/>
            <person name="Bucher G."/>
        </authorList>
    </citation>
    <scope>NUCLEOTIDE SEQUENCE [LARGE SCALE GENOMIC DNA]</scope>
    <source>
        <strain evidence="2 3">Georgia GA2</strain>
    </source>
</reference>
<dbReference type="InParanoid" id="A0A139WP19"/>
<reference evidence="2 3" key="2">
    <citation type="journal article" date="2010" name="Nucleic Acids Res.">
        <title>BeetleBase in 2010: revisions to provide comprehensive genomic information for Tribolium castaneum.</title>
        <authorList>
            <person name="Kim H.S."/>
            <person name="Murphy T."/>
            <person name="Xia J."/>
            <person name="Caragea D."/>
            <person name="Park Y."/>
            <person name="Beeman R.W."/>
            <person name="Lorenzen M.D."/>
            <person name="Butcher S."/>
            <person name="Manak J.R."/>
            <person name="Brown S.J."/>
        </authorList>
    </citation>
    <scope>GENOME REANNOTATION</scope>
    <source>
        <strain evidence="2 3">Georgia GA2</strain>
    </source>
</reference>
<dbReference type="EMBL" id="KQ971307">
    <property type="protein sequence ID" value="KYB29571.1"/>
    <property type="molecule type" value="Genomic_DNA"/>
</dbReference>
<organism evidence="2 3">
    <name type="scientific">Tribolium castaneum</name>
    <name type="common">Red flour beetle</name>
    <dbReference type="NCBI Taxonomy" id="7070"/>
    <lineage>
        <taxon>Eukaryota</taxon>
        <taxon>Metazoa</taxon>
        <taxon>Ecdysozoa</taxon>
        <taxon>Arthropoda</taxon>
        <taxon>Hexapoda</taxon>
        <taxon>Insecta</taxon>
        <taxon>Pterygota</taxon>
        <taxon>Neoptera</taxon>
        <taxon>Endopterygota</taxon>
        <taxon>Coleoptera</taxon>
        <taxon>Polyphaga</taxon>
        <taxon>Cucujiformia</taxon>
        <taxon>Tenebrionidae</taxon>
        <taxon>Tenebrionidae incertae sedis</taxon>
        <taxon>Tribolium</taxon>
    </lineage>
</organism>
<gene>
    <name evidence="2" type="primary">AUGUSTUS-3.0.2_31478</name>
    <name evidence="2" type="ORF">TcasGA2_TC031478</name>
</gene>
<evidence type="ECO:0000256" key="1">
    <source>
        <dbReference type="SAM" id="MobiDB-lite"/>
    </source>
</evidence>
<evidence type="ECO:0000313" key="2">
    <source>
        <dbReference type="EMBL" id="KYB29571.1"/>
    </source>
</evidence>